<evidence type="ECO:0000256" key="2">
    <source>
        <dbReference type="ARBA" id="ARBA00009045"/>
    </source>
</evidence>
<evidence type="ECO:0000256" key="3">
    <source>
        <dbReference type="ARBA" id="ARBA00022692"/>
    </source>
</evidence>
<dbReference type="InterPro" id="IPR050925">
    <property type="entry name" value="Rhomboid_protease_S54"/>
</dbReference>
<evidence type="ECO:0000256" key="1">
    <source>
        <dbReference type="ARBA" id="ARBA00004141"/>
    </source>
</evidence>
<protein>
    <submittedName>
        <fullName evidence="9">Rhomboid family intramembrane serine protease</fullName>
        <ecNumber evidence="9">3.4.21.-</ecNumber>
    </submittedName>
</protein>
<sequence>MISLTTLIIIVTVLVSLAAFNKAEVFQKSLMNPYLVFHKKEYWRLIASGFIHGSYIHLGFNMFTFYFFGRVVEQVFGQVLGGSSTIVFVLFYLSAIVVSDLPVAFKRKNDIHYNSLGASGAVSAMVFASILYYPLNDICLYGIFCLPGFILGIIYVVYSYYQGRNMSDNINHEAHLYGAIYGAIFGIVVNPHSAISFIDQIKTYRIF</sequence>
<feature type="transmembrane region" description="Helical" evidence="7">
    <location>
        <begin position="75"/>
        <end position="99"/>
    </location>
</feature>
<evidence type="ECO:0000313" key="9">
    <source>
        <dbReference type="EMBL" id="MFH6983170.1"/>
    </source>
</evidence>
<comment type="caution">
    <text evidence="9">The sequence shown here is derived from an EMBL/GenBank/DDBJ whole genome shotgun (WGS) entry which is preliminary data.</text>
</comment>
<comment type="subcellular location">
    <subcellularLocation>
        <location evidence="1">Membrane</location>
        <topology evidence="1">Multi-pass membrane protein</topology>
    </subcellularLocation>
</comment>
<feature type="transmembrane region" description="Helical" evidence="7">
    <location>
        <begin position="111"/>
        <end position="131"/>
    </location>
</feature>
<evidence type="ECO:0000256" key="6">
    <source>
        <dbReference type="ARBA" id="ARBA00023136"/>
    </source>
</evidence>
<dbReference type="RefSeq" id="WP_159585521.1">
    <property type="nucleotide sequence ID" value="NZ_JBIPKE010000014.1"/>
</dbReference>
<keyword evidence="9" id="KW-0645">Protease</keyword>
<feature type="transmembrane region" description="Helical" evidence="7">
    <location>
        <begin position="42"/>
        <end position="68"/>
    </location>
</feature>
<dbReference type="PANTHER" id="PTHR43731:SF14">
    <property type="entry name" value="PRESENILIN-ASSOCIATED RHOMBOID-LIKE PROTEIN, MITOCHONDRIAL"/>
    <property type="match status" value="1"/>
</dbReference>
<evidence type="ECO:0000256" key="5">
    <source>
        <dbReference type="ARBA" id="ARBA00022989"/>
    </source>
</evidence>
<dbReference type="PANTHER" id="PTHR43731">
    <property type="entry name" value="RHOMBOID PROTEASE"/>
    <property type="match status" value="1"/>
</dbReference>
<organism evidence="9 10">
    <name type="scientific">Marinoscillum luteum</name>
    <dbReference type="NCBI Taxonomy" id="861051"/>
    <lineage>
        <taxon>Bacteria</taxon>
        <taxon>Pseudomonadati</taxon>
        <taxon>Bacteroidota</taxon>
        <taxon>Cytophagia</taxon>
        <taxon>Cytophagales</taxon>
        <taxon>Reichenbachiellaceae</taxon>
        <taxon>Marinoscillum</taxon>
    </lineage>
</organism>
<accession>A0ABW7N6D2</accession>
<comment type="similarity">
    <text evidence="2">Belongs to the peptidase S54 family.</text>
</comment>
<dbReference type="GO" id="GO:0006508">
    <property type="term" value="P:proteolysis"/>
    <property type="evidence" value="ECO:0007669"/>
    <property type="project" value="UniProtKB-KW"/>
</dbReference>
<keyword evidence="3 7" id="KW-0812">Transmembrane</keyword>
<keyword evidence="4 9" id="KW-0378">Hydrolase</keyword>
<keyword evidence="6 7" id="KW-0472">Membrane</keyword>
<dbReference type="Proteomes" id="UP001610063">
    <property type="component" value="Unassembled WGS sequence"/>
</dbReference>
<dbReference type="Pfam" id="PF01694">
    <property type="entry name" value="Rhomboid"/>
    <property type="match status" value="1"/>
</dbReference>
<dbReference type="Gene3D" id="1.20.1540.10">
    <property type="entry name" value="Rhomboid-like"/>
    <property type="match status" value="1"/>
</dbReference>
<feature type="transmembrane region" description="Helical" evidence="7">
    <location>
        <begin position="178"/>
        <end position="198"/>
    </location>
</feature>
<reference evidence="9 10" key="1">
    <citation type="journal article" date="2013" name="Int. J. Syst. Evol. Microbiol.">
        <title>Marinoscillum luteum sp. nov., isolated from marine sediment.</title>
        <authorList>
            <person name="Cha I.T."/>
            <person name="Park S.J."/>
            <person name="Kim S.J."/>
            <person name="Kim J.G."/>
            <person name="Jung M.Y."/>
            <person name="Shin K.S."/>
            <person name="Kwon K.K."/>
            <person name="Yang S.H."/>
            <person name="Seo Y.S."/>
            <person name="Rhee S.K."/>
        </authorList>
    </citation>
    <scope>NUCLEOTIDE SEQUENCE [LARGE SCALE GENOMIC DNA]</scope>
    <source>
        <strain evidence="9 10">KCTC 23939</strain>
    </source>
</reference>
<dbReference type="SUPFAM" id="SSF144091">
    <property type="entry name" value="Rhomboid-like"/>
    <property type="match status" value="1"/>
</dbReference>
<evidence type="ECO:0000313" key="10">
    <source>
        <dbReference type="Proteomes" id="UP001610063"/>
    </source>
</evidence>
<dbReference type="InterPro" id="IPR022764">
    <property type="entry name" value="Peptidase_S54_rhomboid_dom"/>
</dbReference>
<keyword evidence="10" id="KW-1185">Reference proteome</keyword>
<dbReference type="EMBL" id="JBIPKE010000014">
    <property type="protein sequence ID" value="MFH6983170.1"/>
    <property type="molecule type" value="Genomic_DNA"/>
</dbReference>
<feature type="domain" description="Peptidase S54 rhomboid" evidence="8">
    <location>
        <begin position="40"/>
        <end position="189"/>
    </location>
</feature>
<proteinExistence type="inferred from homology"/>
<evidence type="ECO:0000256" key="4">
    <source>
        <dbReference type="ARBA" id="ARBA00022801"/>
    </source>
</evidence>
<feature type="transmembrane region" description="Helical" evidence="7">
    <location>
        <begin position="138"/>
        <end position="158"/>
    </location>
</feature>
<dbReference type="EC" id="3.4.21.-" evidence="9"/>
<gene>
    <name evidence="9" type="ORF">ACHKAR_06955</name>
</gene>
<name>A0ABW7N6D2_9BACT</name>
<dbReference type="InterPro" id="IPR035952">
    <property type="entry name" value="Rhomboid-like_sf"/>
</dbReference>
<evidence type="ECO:0000259" key="8">
    <source>
        <dbReference type="Pfam" id="PF01694"/>
    </source>
</evidence>
<evidence type="ECO:0000256" key="7">
    <source>
        <dbReference type="SAM" id="Phobius"/>
    </source>
</evidence>
<keyword evidence="5 7" id="KW-1133">Transmembrane helix</keyword>
<dbReference type="GO" id="GO:0008233">
    <property type="term" value="F:peptidase activity"/>
    <property type="evidence" value="ECO:0007669"/>
    <property type="project" value="UniProtKB-KW"/>
</dbReference>